<organism evidence="1 2">
    <name type="scientific">Streblomastix strix</name>
    <dbReference type="NCBI Taxonomy" id="222440"/>
    <lineage>
        <taxon>Eukaryota</taxon>
        <taxon>Metamonada</taxon>
        <taxon>Preaxostyla</taxon>
        <taxon>Oxymonadida</taxon>
        <taxon>Streblomastigidae</taxon>
        <taxon>Streblomastix</taxon>
    </lineage>
</organism>
<protein>
    <submittedName>
        <fullName evidence="1">Uncharacterized protein</fullName>
    </submittedName>
</protein>
<dbReference type="AlphaFoldDB" id="A0A5J4VGT7"/>
<accession>A0A5J4VGT7</accession>
<proteinExistence type="predicted"/>
<reference evidence="1 2" key="1">
    <citation type="submission" date="2019-03" db="EMBL/GenBank/DDBJ databases">
        <title>Single cell metagenomics reveals metabolic interactions within the superorganism composed of flagellate Streblomastix strix and complex community of Bacteroidetes bacteria on its surface.</title>
        <authorList>
            <person name="Treitli S.C."/>
            <person name="Kolisko M."/>
            <person name="Husnik F."/>
            <person name="Keeling P."/>
            <person name="Hampl V."/>
        </authorList>
    </citation>
    <scope>NUCLEOTIDE SEQUENCE [LARGE SCALE GENOMIC DNA]</scope>
    <source>
        <strain evidence="1">ST1C</strain>
    </source>
</reference>
<gene>
    <name evidence="1" type="ORF">EZS28_022673</name>
</gene>
<evidence type="ECO:0000313" key="1">
    <source>
        <dbReference type="EMBL" id="KAA6381801.1"/>
    </source>
</evidence>
<name>A0A5J4VGT7_9EUKA</name>
<dbReference type="EMBL" id="SNRW01007120">
    <property type="protein sequence ID" value="KAA6381801.1"/>
    <property type="molecule type" value="Genomic_DNA"/>
</dbReference>
<evidence type="ECO:0000313" key="2">
    <source>
        <dbReference type="Proteomes" id="UP000324800"/>
    </source>
</evidence>
<sequence length="72" mass="8348">MGYPIKLCRQIGIKEHGHIKQSVYDTLRATMKKIRLKKWLYIKARPHLGPVYIDNSVPSNVEAVYGQQKPIE</sequence>
<dbReference type="Proteomes" id="UP000324800">
    <property type="component" value="Unassembled WGS sequence"/>
</dbReference>
<comment type="caution">
    <text evidence="1">The sequence shown here is derived from an EMBL/GenBank/DDBJ whole genome shotgun (WGS) entry which is preliminary data.</text>
</comment>